<dbReference type="CDD" id="cd06222">
    <property type="entry name" value="RNase_H_like"/>
    <property type="match status" value="1"/>
</dbReference>
<evidence type="ECO:0000313" key="3">
    <source>
        <dbReference type="Proteomes" id="UP001396334"/>
    </source>
</evidence>
<name>A0ABR2TM60_9ROSI</name>
<dbReference type="InterPro" id="IPR002156">
    <property type="entry name" value="RNaseH_domain"/>
</dbReference>
<evidence type="ECO:0000313" key="2">
    <source>
        <dbReference type="EMBL" id="KAK9038364.1"/>
    </source>
</evidence>
<dbReference type="Proteomes" id="UP001396334">
    <property type="component" value="Unassembled WGS sequence"/>
</dbReference>
<keyword evidence="3" id="KW-1185">Reference proteome</keyword>
<dbReference type="SUPFAM" id="SSF53098">
    <property type="entry name" value="Ribonuclease H-like"/>
    <property type="match status" value="1"/>
</dbReference>
<reference evidence="2 3" key="1">
    <citation type="journal article" date="2024" name="G3 (Bethesda)">
        <title>Genome assembly of Hibiscus sabdariffa L. provides insights into metabolisms of medicinal natural products.</title>
        <authorList>
            <person name="Kim T."/>
        </authorList>
    </citation>
    <scope>NUCLEOTIDE SEQUENCE [LARGE SCALE GENOMIC DNA]</scope>
    <source>
        <strain evidence="2">TK-2024</strain>
        <tissue evidence="2">Old leaves</tissue>
    </source>
</reference>
<evidence type="ECO:0000259" key="1">
    <source>
        <dbReference type="Pfam" id="PF13456"/>
    </source>
</evidence>
<comment type="caution">
    <text evidence="2">The sequence shown here is derived from an EMBL/GenBank/DDBJ whole genome shotgun (WGS) entry which is preliminary data.</text>
</comment>
<dbReference type="InterPro" id="IPR044730">
    <property type="entry name" value="RNase_H-like_dom_plant"/>
</dbReference>
<gene>
    <name evidence="2" type="ORF">V6N11_023239</name>
</gene>
<dbReference type="PANTHER" id="PTHR47074:SF61">
    <property type="entry name" value="RNASE H TYPE-1 DOMAIN-CONTAINING PROTEIN"/>
    <property type="match status" value="1"/>
</dbReference>
<accession>A0ABR2TM60</accession>
<dbReference type="EMBL" id="JBBPBN010000005">
    <property type="protein sequence ID" value="KAK9038364.1"/>
    <property type="molecule type" value="Genomic_DNA"/>
</dbReference>
<protein>
    <recommendedName>
        <fullName evidence="1">RNase H type-1 domain-containing protein</fullName>
    </recommendedName>
</protein>
<dbReference type="InterPro" id="IPR052929">
    <property type="entry name" value="RNase_H-like_EbsB-rel"/>
</dbReference>
<dbReference type="Pfam" id="PF13456">
    <property type="entry name" value="RVT_3"/>
    <property type="match status" value="1"/>
</dbReference>
<feature type="domain" description="RNase H type-1" evidence="1">
    <location>
        <begin position="287"/>
        <end position="407"/>
    </location>
</feature>
<dbReference type="PANTHER" id="PTHR47074">
    <property type="entry name" value="BNAC02G40300D PROTEIN"/>
    <property type="match status" value="1"/>
</dbReference>
<dbReference type="InterPro" id="IPR036397">
    <property type="entry name" value="RNaseH_sf"/>
</dbReference>
<sequence>MDNSQLGPTGVGLGPVVIGQNYDGKMAQLGEDVPLEKSNVLKRQRTSFALSTIFEKSDLDGRWHFRFEAAWLLEDSCEREVQALWEQSAGSVPDRLRWVSNGLVRWIARIRHERRSSIKALQRKLETLCEEDPTDDILGEVVDAKLALNLEYDRFELYWEQRARKNWLQYENRNKGFFHRSATQRRRRNFISELEDDSGTRICSEEGMHFVASSYFHQLFCSIGDCDADVILQAYSVWCLLGYSWPTELHYARLLDWLFNIALNLICSKLGKSGGYGLPPAETVKANFDAAFKPTSGVASSGVVVRNSFGEIMGANFRNFGPVPSSFAAEASATIHAIDLVVHLGFSRAIIEGDSLTVIKKLMALKKDLSDICSLIWDAKSKAQNLLACLFSFVSRMGNQAAHLLASADFDEDRFWVEDEPPSLVLILAAERCISEQV</sequence>
<proteinExistence type="predicted"/>
<dbReference type="Gene3D" id="3.30.420.10">
    <property type="entry name" value="Ribonuclease H-like superfamily/Ribonuclease H"/>
    <property type="match status" value="1"/>
</dbReference>
<dbReference type="InterPro" id="IPR012337">
    <property type="entry name" value="RNaseH-like_sf"/>
</dbReference>
<organism evidence="2 3">
    <name type="scientific">Hibiscus sabdariffa</name>
    <name type="common">roselle</name>
    <dbReference type="NCBI Taxonomy" id="183260"/>
    <lineage>
        <taxon>Eukaryota</taxon>
        <taxon>Viridiplantae</taxon>
        <taxon>Streptophyta</taxon>
        <taxon>Embryophyta</taxon>
        <taxon>Tracheophyta</taxon>
        <taxon>Spermatophyta</taxon>
        <taxon>Magnoliopsida</taxon>
        <taxon>eudicotyledons</taxon>
        <taxon>Gunneridae</taxon>
        <taxon>Pentapetalae</taxon>
        <taxon>rosids</taxon>
        <taxon>malvids</taxon>
        <taxon>Malvales</taxon>
        <taxon>Malvaceae</taxon>
        <taxon>Malvoideae</taxon>
        <taxon>Hibiscus</taxon>
    </lineage>
</organism>